<sequence>MPNIVWPLLAAAKGWVSTATYGRGIAGRYGAAVAGVEIGRWGAGWALVASIAPLLVVAGISLARRLGLERDLVVAAVRAVGQLMAAGWALTLLLDGEASILWSWAWLAAMVPMAGDAARRREPRLPGLGWMTGLGGVVGLGSSLALVFGLGILPLEARVLVPV</sequence>
<protein>
    <submittedName>
        <fullName evidence="7">Uncharacterized protein</fullName>
    </submittedName>
</protein>
<evidence type="ECO:0000256" key="2">
    <source>
        <dbReference type="ARBA" id="ARBA00005268"/>
    </source>
</evidence>
<feature type="transmembrane region" description="Helical" evidence="6">
    <location>
        <begin position="42"/>
        <end position="63"/>
    </location>
</feature>
<evidence type="ECO:0000256" key="6">
    <source>
        <dbReference type="SAM" id="Phobius"/>
    </source>
</evidence>
<dbReference type="PANTHER" id="PTHR30028">
    <property type="entry name" value="UPF0014 INNER MEMBRANE PROTEIN YBBM-RELATED"/>
    <property type="match status" value="1"/>
</dbReference>
<dbReference type="PANTHER" id="PTHR30028:SF0">
    <property type="entry name" value="PROTEIN ALUMINUM SENSITIVE 3"/>
    <property type="match status" value="1"/>
</dbReference>
<gene>
    <name evidence="7" type="ORF">METZ01_LOCUS241784</name>
</gene>
<reference evidence="7" key="1">
    <citation type="submission" date="2018-05" db="EMBL/GenBank/DDBJ databases">
        <authorList>
            <person name="Lanie J.A."/>
            <person name="Ng W.-L."/>
            <person name="Kazmierczak K.M."/>
            <person name="Andrzejewski T.M."/>
            <person name="Davidsen T.M."/>
            <person name="Wayne K.J."/>
            <person name="Tettelin H."/>
            <person name="Glass J.I."/>
            <person name="Rusch D."/>
            <person name="Podicherti R."/>
            <person name="Tsui H.-C.T."/>
            <person name="Winkler M.E."/>
        </authorList>
    </citation>
    <scope>NUCLEOTIDE SEQUENCE</scope>
</reference>
<comment type="subcellular location">
    <subcellularLocation>
        <location evidence="1">Membrane</location>
        <topology evidence="1">Multi-pass membrane protein</topology>
    </subcellularLocation>
</comment>
<feature type="non-terminal residue" evidence="7">
    <location>
        <position position="163"/>
    </location>
</feature>
<dbReference type="EMBL" id="UINC01062370">
    <property type="protein sequence ID" value="SVB88930.1"/>
    <property type="molecule type" value="Genomic_DNA"/>
</dbReference>
<keyword evidence="4 6" id="KW-1133">Transmembrane helix</keyword>
<feature type="transmembrane region" description="Helical" evidence="6">
    <location>
        <begin position="130"/>
        <end position="153"/>
    </location>
</feature>
<organism evidence="7">
    <name type="scientific">marine metagenome</name>
    <dbReference type="NCBI Taxonomy" id="408172"/>
    <lineage>
        <taxon>unclassified sequences</taxon>
        <taxon>metagenomes</taxon>
        <taxon>ecological metagenomes</taxon>
    </lineage>
</organism>
<name>A0A382HNR6_9ZZZZ</name>
<evidence type="ECO:0000256" key="4">
    <source>
        <dbReference type="ARBA" id="ARBA00022989"/>
    </source>
</evidence>
<evidence type="ECO:0000313" key="7">
    <source>
        <dbReference type="EMBL" id="SVB88930.1"/>
    </source>
</evidence>
<evidence type="ECO:0000256" key="3">
    <source>
        <dbReference type="ARBA" id="ARBA00022692"/>
    </source>
</evidence>
<accession>A0A382HNR6</accession>
<dbReference type="GO" id="GO:0005886">
    <property type="term" value="C:plasma membrane"/>
    <property type="evidence" value="ECO:0007669"/>
    <property type="project" value="TreeGrafter"/>
</dbReference>
<proteinExistence type="inferred from homology"/>
<evidence type="ECO:0000256" key="5">
    <source>
        <dbReference type="ARBA" id="ARBA00023136"/>
    </source>
</evidence>
<keyword evidence="5 6" id="KW-0472">Membrane</keyword>
<dbReference type="InterPro" id="IPR005226">
    <property type="entry name" value="UPF0014_fam"/>
</dbReference>
<evidence type="ECO:0000256" key="1">
    <source>
        <dbReference type="ARBA" id="ARBA00004141"/>
    </source>
</evidence>
<keyword evidence="3 6" id="KW-0812">Transmembrane</keyword>
<dbReference type="AlphaFoldDB" id="A0A382HNR6"/>
<dbReference type="Pfam" id="PF03649">
    <property type="entry name" value="UPF0014"/>
    <property type="match status" value="1"/>
</dbReference>
<comment type="similarity">
    <text evidence="2">Belongs to the UPF0014 family.</text>
</comment>